<gene>
    <name evidence="2" type="ORF">FB45DRAFT_6008</name>
</gene>
<organism evidence="2 3">
    <name type="scientific">Roridomyces roridus</name>
    <dbReference type="NCBI Taxonomy" id="1738132"/>
    <lineage>
        <taxon>Eukaryota</taxon>
        <taxon>Fungi</taxon>
        <taxon>Dikarya</taxon>
        <taxon>Basidiomycota</taxon>
        <taxon>Agaricomycotina</taxon>
        <taxon>Agaricomycetes</taxon>
        <taxon>Agaricomycetidae</taxon>
        <taxon>Agaricales</taxon>
        <taxon>Marasmiineae</taxon>
        <taxon>Mycenaceae</taxon>
        <taxon>Roridomyces</taxon>
    </lineage>
</organism>
<dbReference type="EMBL" id="JARKIF010000001">
    <property type="protein sequence ID" value="KAJ7649939.1"/>
    <property type="molecule type" value="Genomic_DNA"/>
</dbReference>
<evidence type="ECO:0000313" key="3">
    <source>
        <dbReference type="Proteomes" id="UP001221142"/>
    </source>
</evidence>
<evidence type="ECO:0000313" key="2">
    <source>
        <dbReference type="EMBL" id="KAJ7649939.1"/>
    </source>
</evidence>
<protein>
    <submittedName>
        <fullName evidence="2">Uncharacterized protein</fullName>
    </submittedName>
</protein>
<sequence length="163" mass="18175">MGPRAGELGRYGLVLLQYLGASPAYPCARSHSNNEVSTAVLRPKESPNRPLVDESATYGNYGEFSSLSLSRHPESSDRGALRSLPWGHDHFLRGKNYRKRRDAVLICLHAIEVASRSTWPAITCVSSLVTLLACPCLDITIRRLHGSGSIFYVRLKLYFLEDR</sequence>
<evidence type="ECO:0000256" key="1">
    <source>
        <dbReference type="SAM" id="MobiDB-lite"/>
    </source>
</evidence>
<name>A0AAD7CIC7_9AGAR</name>
<proteinExistence type="predicted"/>
<comment type="caution">
    <text evidence="2">The sequence shown here is derived from an EMBL/GenBank/DDBJ whole genome shotgun (WGS) entry which is preliminary data.</text>
</comment>
<reference evidence="2" key="1">
    <citation type="submission" date="2023-03" db="EMBL/GenBank/DDBJ databases">
        <title>Massive genome expansion in bonnet fungi (Mycena s.s.) driven by repeated elements and novel gene families across ecological guilds.</title>
        <authorList>
            <consortium name="Lawrence Berkeley National Laboratory"/>
            <person name="Harder C.B."/>
            <person name="Miyauchi S."/>
            <person name="Viragh M."/>
            <person name="Kuo A."/>
            <person name="Thoen E."/>
            <person name="Andreopoulos B."/>
            <person name="Lu D."/>
            <person name="Skrede I."/>
            <person name="Drula E."/>
            <person name="Henrissat B."/>
            <person name="Morin E."/>
            <person name="Kohler A."/>
            <person name="Barry K."/>
            <person name="LaButti K."/>
            <person name="Morin E."/>
            <person name="Salamov A."/>
            <person name="Lipzen A."/>
            <person name="Mereny Z."/>
            <person name="Hegedus B."/>
            <person name="Baldrian P."/>
            <person name="Stursova M."/>
            <person name="Weitz H."/>
            <person name="Taylor A."/>
            <person name="Grigoriev I.V."/>
            <person name="Nagy L.G."/>
            <person name="Martin F."/>
            <person name="Kauserud H."/>
        </authorList>
    </citation>
    <scope>NUCLEOTIDE SEQUENCE</scope>
    <source>
        <strain evidence="2">9284</strain>
    </source>
</reference>
<feature type="region of interest" description="Disordered" evidence="1">
    <location>
        <begin position="36"/>
        <end position="57"/>
    </location>
</feature>
<dbReference type="AlphaFoldDB" id="A0AAD7CIC7"/>
<keyword evidence="3" id="KW-1185">Reference proteome</keyword>
<dbReference type="Proteomes" id="UP001221142">
    <property type="component" value="Unassembled WGS sequence"/>
</dbReference>
<accession>A0AAD7CIC7</accession>